<evidence type="ECO:0000256" key="10">
    <source>
        <dbReference type="RuleBase" id="RU363130"/>
    </source>
</evidence>
<feature type="region of interest" description="Disordered" evidence="11">
    <location>
        <begin position="26"/>
        <end position="96"/>
    </location>
</feature>
<sequence>MAVATDKDESACPVDPKTRDAWLAQARAAEASKNQSACPVDHPPPSSQTPSSKTWAQTVTSYLPWSSSSSSSSSSPPAQSVTATNPISSKSLDTNRVISTIPRSVNDPETCPVDRGATTNAANHEIESGPDASGNWVYPSEKMFFDAMKRKGYDARAADMKTVVPIHNAVNERAWREIKEWEAPYLSKSNCGGPKLESFANKNDRMTPTARINTILGYTAPFDRHDWVIDRCGTRVDYVIDFYAGRPDAKGKVGPSFYLDVRPKLNTWEGVKMRTMRWTGLA</sequence>
<comment type="subcellular location">
    <subcellularLocation>
        <location evidence="1 10">Mitochondrion inner membrane</location>
    </subcellularLocation>
</comment>
<organism evidence="12 13">
    <name type="scientific">Epichloe festucae (strain Fl1)</name>
    <dbReference type="NCBI Taxonomy" id="877507"/>
    <lineage>
        <taxon>Eukaryota</taxon>
        <taxon>Fungi</taxon>
        <taxon>Dikarya</taxon>
        <taxon>Ascomycota</taxon>
        <taxon>Pezizomycotina</taxon>
        <taxon>Sordariomycetes</taxon>
        <taxon>Hypocreomycetidae</taxon>
        <taxon>Hypocreales</taxon>
        <taxon>Clavicipitaceae</taxon>
        <taxon>Epichloe</taxon>
    </lineage>
</organism>
<keyword evidence="9 10" id="KW-0456">Lyase</keyword>
<evidence type="ECO:0000256" key="8">
    <source>
        <dbReference type="ARBA" id="ARBA00023136"/>
    </source>
</evidence>
<dbReference type="PANTHER" id="PTHR12743:SF0">
    <property type="entry name" value="HOLOCYTOCHROME C-TYPE SYNTHASE"/>
    <property type="match status" value="1"/>
</dbReference>
<feature type="compositionally biased region" description="Polar residues" evidence="11">
    <location>
        <begin position="53"/>
        <end position="65"/>
    </location>
</feature>
<dbReference type="PROSITE" id="PS00822">
    <property type="entry name" value="CYTO_HEME_LYASE_2"/>
    <property type="match status" value="1"/>
</dbReference>
<feature type="compositionally biased region" description="Low complexity" evidence="11">
    <location>
        <begin position="66"/>
        <end position="75"/>
    </location>
</feature>
<feature type="compositionally biased region" description="Polar residues" evidence="11">
    <location>
        <begin position="76"/>
        <end position="96"/>
    </location>
</feature>
<feature type="region of interest" description="Disordered" evidence="11">
    <location>
        <begin position="1"/>
        <end position="20"/>
    </location>
</feature>
<dbReference type="OrthoDB" id="4243at2759"/>
<comment type="similarity">
    <text evidence="2 10">Belongs to the cytochrome c-type heme lyase family.</text>
</comment>
<dbReference type="PROSITE" id="PS00821">
    <property type="entry name" value="CYTO_HEME_LYASE_1"/>
    <property type="match status" value="1"/>
</dbReference>
<keyword evidence="8 10" id="KW-0472">Membrane</keyword>
<comment type="function">
    <text evidence="10">Lyase that catalyzes the covalent linking of the heme group to the cytochrome C apoprotein to produce the mature functional cytochrome.</text>
</comment>
<comment type="catalytic activity">
    <reaction evidence="10">
        <text>holo-[cytochrome c] = apo-[cytochrome c] + heme b</text>
        <dbReference type="Rhea" id="RHEA:22648"/>
        <dbReference type="Rhea" id="RHEA-COMP:10725"/>
        <dbReference type="Rhea" id="RHEA-COMP:10726"/>
        <dbReference type="ChEBI" id="CHEBI:29950"/>
        <dbReference type="ChEBI" id="CHEBI:60344"/>
        <dbReference type="ChEBI" id="CHEBI:83739"/>
        <dbReference type="EC" id="4.4.1.17"/>
    </reaction>
</comment>
<dbReference type="AlphaFoldDB" id="A0A7S9KQX5"/>
<keyword evidence="7 10" id="KW-0496">Mitochondrion</keyword>
<dbReference type="GO" id="GO:0004408">
    <property type="term" value="F:holocytochrome-c synthase activity"/>
    <property type="evidence" value="ECO:0007669"/>
    <property type="project" value="UniProtKB-EC"/>
</dbReference>
<reference evidence="12 13" key="1">
    <citation type="journal article" date="2018" name="PLoS Genet.">
        <title>Repeat elements organise 3D genome structure and mediate transcription in the filamentous fungus Epichloe festucae.</title>
        <authorList>
            <person name="Winter D.J."/>
            <person name="Ganley A.R.D."/>
            <person name="Young C.A."/>
            <person name="Liachko I."/>
            <person name="Schardl C.L."/>
            <person name="Dupont P.Y."/>
            <person name="Berry D."/>
            <person name="Ram A."/>
            <person name="Scott B."/>
            <person name="Cox M.P."/>
        </authorList>
    </citation>
    <scope>NUCLEOTIDE SEQUENCE [LARGE SCALE GENOMIC DNA]</scope>
    <source>
        <strain evidence="12 13">Fl1</strain>
    </source>
</reference>
<dbReference type="EMBL" id="CP031386">
    <property type="protein sequence ID" value="QPG98444.1"/>
    <property type="molecule type" value="Genomic_DNA"/>
</dbReference>
<keyword evidence="13" id="KW-1185">Reference proteome</keyword>
<protein>
    <recommendedName>
        <fullName evidence="10">Holocytochrome c-type synthase</fullName>
        <ecNumber evidence="10">4.4.1.17</ecNumber>
    </recommendedName>
</protein>
<evidence type="ECO:0000256" key="5">
    <source>
        <dbReference type="ARBA" id="ARBA00022792"/>
    </source>
</evidence>
<evidence type="ECO:0000256" key="3">
    <source>
        <dbReference type="ARBA" id="ARBA00022617"/>
    </source>
</evidence>
<evidence type="ECO:0000313" key="12">
    <source>
        <dbReference type="EMBL" id="QPG98444.1"/>
    </source>
</evidence>
<evidence type="ECO:0000256" key="4">
    <source>
        <dbReference type="ARBA" id="ARBA00022723"/>
    </source>
</evidence>
<dbReference type="InterPro" id="IPR000511">
    <property type="entry name" value="Holocyt_c/c1_synthase"/>
</dbReference>
<dbReference type="GO" id="GO:0046872">
    <property type="term" value="F:metal ion binding"/>
    <property type="evidence" value="ECO:0007669"/>
    <property type="project" value="UniProtKB-KW"/>
</dbReference>
<dbReference type="Pfam" id="PF01265">
    <property type="entry name" value="Cyto_heme_lyase"/>
    <property type="match status" value="1"/>
</dbReference>
<evidence type="ECO:0000256" key="11">
    <source>
        <dbReference type="SAM" id="MobiDB-lite"/>
    </source>
</evidence>
<keyword evidence="4 10" id="KW-0479">Metal-binding</keyword>
<keyword evidence="5 10" id="KW-0999">Mitochondrion inner membrane</keyword>
<gene>
    <name evidence="12" type="ORF">C2857_007615</name>
</gene>
<evidence type="ECO:0000256" key="7">
    <source>
        <dbReference type="ARBA" id="ARBA00023128"/>
    </source>
</evidence>
<dbReference type="GO" id="GO:0005743">
    <property type="term" value="C:mitochondrial inner membrane"/>
    <property type="evidence" value="ECO:0007669"/>
    <property type="project" value="UniProtKB-SubCell"/>
</dbReference>
<keyword evidence="3 10" id="KW-0349">Heme</keyword>
<dbReference type="PANTHER" id="PTHR12743">
    <property type="entry name" value="CYTOCHROME C1 HEME LYASE"/>
    <property type="match status" value="1"/>
</dbReference>
<keyword evidence="6 10" id="KW-0408">Iron</keyword>
<evidence type="ECO:0000256" key="2">
    <source>
        <dbReference type="ARBA" id="ARBA00007255"/>
    </source>
</evidence>
<accession>A0A7S9KQX5</accession>
<evidence type="ECO:0000256" key="1">
    <source>
        <dbReference type="ARBA" id="ARBA00004273"/>
    </source>
</evidence>
<evidence type="ECO:0000256" key="6">
    <source>
        <dbReference type="ARBA" id="ARBA00023004"/>
    </source>
</evidence>
<evidence type="ECO:0000256" key="9">
    <source>
        <dbReference type="ARBA" id="ARBA00023239"/>
    </source>
</evidence>
<dbReference type="EC" id="4.4.1.17" evidence="10"/>
<name>A0A7S9KQX5_EPIFF</name>
<proteinExistence type="inferred from homology"/>
<dbReference type="Proteomes" id="UP000594364">
    <property type="component" value="Chromosome 2"/>
</dbReference>
<evidence type="ECO:0000313" key="13">
    <source>
        <dbReference type="Proteomes" id="UP000594364"/>
    </source>
</evidence>